<comment type="caution">
    <text evidence="1">The sequence shown here is derived from an EMBL/GenBank/DDBJ whole genome shotgun (WGS) entry which is preliminary data.</text>
</comment>
<keyword evidence="2" id="KW-1185">Reference proteome</keyword>
<name>A0ACC2PA56_9HYME</name>
<protein>
    <submittedName>
        <fullName evidence="1">Uncharacterized protein</fullName>
    </submittedName>
</protein>
<gene>
    <name evidence="1" type="ORF">QAD02_016057</name>
</gene>
<dbReference type="Proteomes" id="UP001239111">
    <property type="component" value="Chromosome 2"/>
</dbReference>
<accession>A0ACC2PA56</accession>
<sequence>MGLPEDPNSGGSDEQATDREMNYSSIESGTPGMMFYLPRPEFHSPVKSPPSHEDEEVAIQGSQTDERSRHCNGEESYISRYDGESEIVSHCSDRAEGGIEIGAHADEVDSTIARENKPTEKLTLPVSLNLPTNFWPSIIREEERSHQLITNGNDRWNKLRIACSRKDYTKFTNKLATKFLLKIGRRKRRSVINKVHFLSFFTQFLFDFDLHLHSSQKSSRFHWISFLMVFMITKSGVRLRAALCILV</sequence>
<evidence type="ECO:0000313" key="1">
    <source>
        <dbReference type="EMBL" id="KAJ8680270.1"/>
    </source>
</evidence>
<evidence type="ECO:0000313" key="2">
    <source>
        <dbReference type="Proteomes" id="UP001239111"/>
    </source>
</evidence>
<organism evidence="1 2">
    <name type="scientific">Eretmocerus hayati</name>
    <dbReference type="NCBI Taxonomy" id="131215"/>
    <lineage>
        <taxon>Eukaryota</taxon>
        <taxon>Metazoa</taxon>
        <taxon>Ecdysozoa</taxon>
        <taxon>Arthropoda</taxon>
        <taxon>Hexapoda</taxon>
        <taxon>Insecta</taxon>
        <taxon>Pterygota</taxon>
        <taxon>Neoptera</taxon>
        <taxon>Endopterygota</taxon>
        <taxon>Hymenoptera</taxon>
        <taxon>Apocrita</taxon>
        <taxon>Proctotrupomorpha</taxon>
        <taxon>Chalcidoidea</taxon>
        <taxon>Aphelinidae</taxon>
        <taxon>Aphelininae</taxon>
        <taxon>Eretmocerus</taxon>
    </lineage>
</organism>
<reference evidence="1" key="1">
    <citation type="submission" date="2023-04" db="EMBL/GenBank/DDBJ databases">
        <title>A chromosome-level genome assembly of the parasitoid wasp Eretmocerus hayati.</title>
        <authorList>
            <person name="Zhong Y."/>
            <person name="Liu S."/>
            <person name="Liu Y."/>
        </authorList>
    </citation>
    <scope>NUCLEOTIDE SEQUENCE</scope>
    <source>
        <strain evidence="1">ZJU_SS_LIU_2023</strain>
    </source>
</reference>
<dbReference type="EMBL" id="CM056742">
    <property type="protein sequence ID" value="KAJ8680270.1"/>
    <property type="molecule type" value="Genomic_DNA"/>
</dbReference>
<proteinExistence type="predicted"/>